<sequence>MTCFGENFRASQEKLEGSFPALKSLWCGDLGATTDIPFHQLDTELNGKLRLDCLRYISSEYRRHGRKPSVISNSVR</sequence>
<dbReference type="Proteomes" id="UP000046395">
    <property type="component" value="Unassembled WGS sequence"/>
</dbReference>
<dbReference type="WBParaSite" id="TMUE_2000009268.1">
    <property type="protein sequence ID" value="TMUE_2000009268.1"/>
    <property type="gene ID" value="WBGene00287220"/>
</dbReference>
<evidence type="ECO:0000313" key="2">
    <source>
        <dbReference type="WBParaSite" id="TMUE_2000009268.1"/>
    </source>
</evidence>
<dbReference type="AlphaFoldDB" id="A0A5S6QQ11"/>
<name>A0A5S6QQ11_TRIMR</name>
<keyword evidence="1" id="KW-1185">Reference proteome</keyword>
<protein>
    <submittedName>
        <fullName evidence="2">Uncharacterized protein</fullName>
    </submittedName>
</protein>
<proteinExistence type="predicted"/>
<organism evidence="1 2">
    <name type="scientific">Trichuris muris</name>
    <name type="common">Mouse whipworm</name>
    <dbReference type="NCBI Taxonomy" id="70415"/>
    <lineage>
        <taxon>Eukaryota</taxon>
        <taxon>Metazoa</taxon>
        <taxon>Ecdysozoa</taxon>
        <taxon>Nematoda</taxon>
        <taxon>Enoplea</taxon>
        <taxon>Dorylaimia</taxon>
        <taxon>Trichinellida</taxon>
        <taxon>Trichuridae</taxon>
        <taxon>Trichuris</taxon>
    </lineage>
</organism>
<evidence type="ECO:0000313" key="1">
    <source>
        <dbReference type="Proteomes" id="UP000046395"/>
    </source>
</evidence>
<reference evidence="2" key="1">
    <citation type="submission" date="2019-12" db="UniProtKB">
        <authorList>
            <consortium name="WormBaseParasite"/>
        </authorList>
    </citation>
    <scope>IDENTIFICATION</scope>
</reference>
<accession>A0A5S6QQ11</accession>